<dbReference type="Proteomes" id="UP001163687">
    <property type="component" value="Chromosome"/>
</dbReference>
<evidence type="ECO:0000313" key="3">
    <source>
        <dbReference type="EMBL" id="BDG59234.1"/>
    </source>
</evidence>
<evidence type="ECO:0000259" key="2">
    <source>
        <dbReference type="PROSITE" id="PS50883"/>
    </source>
</evidence>
<dbReference type="PANTHER" id="PTHR33121">
    <property type="entry name" value="CYCLIC DI-GMP PHOSPHODIESTERASE PDEF"/>
    <property type="match status" value="1"/>
</dbReference>
<protein>
    <recommendedName>
        <fullName evidence="2">EAL domain-containing protein</fullName>
    </recommendedName>
</protein>
<keyword evidence="1" id="KW-0145">Chemotaxis</keyword>
<keyword evidence="4" id="KW-1185">Reference proteome</keyword>
<dbReference type="PROSITE" id="PS50883">
    <property type="entry name" value="EAL"/>
    <property type="match status" value="1"/>
</dbReference>
<dbReference type="KEGG" id="cmic:caldi_03240"/>
<dbReference type="InterPro" id="IPR035919">
    <property type="entry name" value="EAL_sf"/>
</dbReference>
<evidence type="ECO:0000313" key="4">
    <source>
        <dbReference type="Proteomes" id="UP001163687"/>
    </source>
</evidence>
<name>A0AA35CHS1_9FIRM</name>
<dbReference type="SMART" id="SM00052">
    <property type="entry name" value="EAL"/>
    <property type="match status" value="1"/>
</dbReference>
<dbReference type="AlphaFoldDB" id="A0AA35CHS1"/>
<dbReference type="RefSeq" id="WP_264843353.1">
    <property type="nucleotide sequence ID" value="NZ_AP025628.1"/>
</dbReference>
<dbReference type="GO" id="GO:0071111">
    <property type="term" value="F:cyclic-guanylate-specific phosphodiesterase activity"/>
    <property type="evidence" value="ECO:0007669"/>
    <property type="project" value="InterPro"/>
</dbReference>
<dbReference type="Pfam" id="PF00563">
    <property type="entry name" value="EAL"/>
    <property type="match status" value="1"/>
</dbReference>
<reference evidence="3" key="1">
    <citation type="submission" date="2022-03" db="EMBL/GenBank/DDBJ databases">
        <title>Complete genome sequence of Caldinitratiruptor microaerophilus.</title>
        <authorList>
            <person name="Mukaiyama R."/>
            <person name="Nishiyama T."/>
            <person name="Ueda K."/>
        </authorList>
    </citation>
    <scope>NUCLEOTIDE SEQUENCE</scope>
    <source>
        <strain evidence="3">JCM 16183</strain>
    </source>
</reference>
<dbReference type="GO" id="GO:0006935">
    <property type="term" value="P:chemotaxis"/>
    <property type="evidence" value="ECO:0007669"/>
    <property type="project" value="UniProtKB-KW"/>
</dbReference>
<dbReference type="EMBL" id="AP025628">
    <property type="protein sequence ID" value="BDG59234.1"/>
    <property type="molecule type" value="Genomic_DNA"/>
</dbReference>
<dbReference type="SUPFAM" id="SSF141868">
    <property type="entry name" value="EAL domain-like"/>
    <property type="match status" value="1"/>
</dbReference>
<dbReference type="Gene3D" id="3.20.20.450">
    <property type="entry name" value="EAL domain"/>
    <property type="match status" value="1"/>
</dbReference>
<feature type="domain" description="EAL" evidence="2">
    <location>
        <begin position="161"/>
        <end position="406"/>
    </location>
</feature>
<dbReference type="InterPro" id="IPR001633">
    <property type="entry name" value="EAL_dom"/>
</dbReference>
<evidence type="ECO:0000256" key="1">
    <source>
        <dbReference type="ARBA" id="ARBA00022500"/>
    </source>
</evidence>
<dbReference type="Gene3D" id="3.40.1550.10">
    <property type="entry name" value="CheC-like"/>
    <property type="match status" value="1"/>
</dbReference>
<proteinExistence type="predicted"/>
<dbReference type="InterPro" id="IPR050706">
    <property type="entry name" value="Cyclic-di-GMP_PDE-like"/>
</dbReference>
<gene>
    <name evidence="3" type="ORF">caldi_03240</name>
</gene>
<dbReference type="CDD" id="cd17906">
    <property type="entry name" value="CheX"/>
    <property type="match status" value="1"/>
</dbReference>
<dbReference type="InterPro" id="IPR028976">
    <property type="entry name" value="CheC-like_sf"/>
</dbReference>
<dbReference type="CDD" id="cd01948">
    <property type="entry name" value="EAL"/>
    <property type="match status" value="1"/>
</dbReference>
<dbReference type="PANTHER" id="PTHR33121:SF76">
    <property type="entry name" value="SIGNALING PROTEIN"/>
    <property type="match status" value="1"/>
</dbReference>
<dbReference type="SUPFAM" id="SSF103039">
    <property type="entry name" value="CheC-like"/>
    <property type="match status" value="1"/>
</dbReference>
<organism evidence="3 4">
    <name type="scientific">Caldinitratiruptor microaerophilus</name>
    <dbReference type="NCBI Taxonomy" id="671077"/>
    <lineage>
        <taxon>Bacteria</taxon>
        <taxon>Bacillati</taxon>
        <taxon>Bacillota</taxon>
        <taxon>Clostridia</taxon>
        <taxon>Eubacteriales</taxon>
        <taxon>Symbiobacteriaceae</taxon>
        <taxon>Caldinitratiruptor</taxon>
    </lineage>
</organism>
<sequence length="406" mass="42937">MPHSFVDLFLEAALSALANMTGGPVKAGPQSRVQLQAAPDDVSALVAVVGRVSGLILTSTSRETATRLSGDARDGSPSSMAESVVAELANLVAAGGASRLSDRGHEATVTVPQLVRPGEAFVSRPVTFHAVEFLTSGGPVHVLLSVGAAGSRSADSALPAIDHGPLTVLRVLTRRQVSVHFQPIVSLATGAVVGYEGLLRGPRGTEVERPDRFYRAAEEAGVLYVLERLARATALQAKQRLLPSGTKLFLNVDARVPIADRSCPLSELLRSGVHASEIVLEVTERTVLNRSPDFLEALEGFRRMGGLVAIDDLGAGDSGLRALLAVKPDYIKLDMEIVRGIDRSPWQEALAAGLVHFARRVGVQVVAEGVETRAELDALRRIGVDLAQGYLIARPAPRPPVAIAIR</sequence>
<accession>A0AA35CHS1</accession>